<feature type="transmembrane region" description="Helical" evidence="11">
    <location>
        <begin position="960"/>
        <end position="985"/>
    </location>
</feature>
<feature type="transmembrane region" description="Helical" evidence="11">
    <location>
        <begin position="745"/>
        <end position="764"/>
    </location>
</feature>
<dbReference type="Gene3D" id="1.20.1070.10">
    <property type="entry name" value="Rhodopsin 7-helix transmembrane proteins"/>
    <property type="match status" value="4"/>
</dbReference>
<feature type="transmembrane region" description="Helical" evidence="11">
    <location>
        <begin position="431"/>
        <end position="455"/>
    </location>
</feature>
<comment type="similarity">
    <text evidence="10">Belongs to the G-protein coupled receptor 1 family.</text>
</comment>
<keyword evidence="7 10" id="KW-0675">Receptor</keyword>
<dbReference type="CDD" id="cd00637">
    <property type="entry name" value="7tm_classA_rhodopsin-like"/>
    <property type="match status" value="3"/>
</dbReference>
<keyword evidence="4 11" id="KW-1133">Transmembrane helix</keyword>
<feature type="transmembrane region" description="Helical" evidence="11">
    <location>
        <begin position="272"/>
        <end position="291"/>
    </location>
</feature>
<feature type="transmembrane region" description="Helical" evidence="11">
    <location>
        <begin position="785"/>
        <end position="804"/>
    </location>
</feature>
<dbReference type="InterPro" id="IPR000276">
    <property type="entry name" value="GPCR_Rhodpsn"/>
</dbReference>
<organism evidence="13 14">
    <name type="scientific">Porites evermanni</name>
    <dbReference type="NCBI Taxonomy" id="104178"/>
    <lineage>
        <taxon>Eukaryota</taxon>
        <taxon>Metazoa</taxon>
        <taxon>Cnidaria</taxon>
        <taxon>Anthozoa</taxon>
        <taxon>Hexacorallia</taxon>
        <taxon>Scleractinia</taxon>
        <taxon>Fungiina</taxon>
        <taxon>Poritidae</taxon>
        <taxon>Porites</taxon>
    </lineage>
</organism>
<name>A0ABN8SFA1_9CNID</name>
<keyword evidence="14" id="KW-1185">Reference proteome</keyword>
<feature type="transmembrane region" description="Helical" evidence="11">
    <location>
        <begin position="64"/>
        <end position="85"/>
    </location>
</feature>
<dbReference type="Pfam" id="PF00001">
    <property type="entry name" value="7tm_1"/>
    <property type="match status" value="5"/>
</dbReference>
<keyword evidence="6 11" id="KW-0472">Membrane</keyword>
<evidence type="ECO:0000256" key="3">
    <source>
        <dbReference type="ARBA" id="ARBA00022692"/>
    </source>
</evidence>
<keyword evidence="8" id="KW-0325">Glycoprotein</keyword>
<evidence type="ECO:0000256" key="1">
    <source>
        <dbReference type="ARBA" id="ARBA00004651"/>
    </source>
</evidence>
<evidence type="ECO:0000256" key="10">
    <source>
        <dbReference type="RuleBase" id="RU000688"/>
    </source>
</evidence>
<dbReference type="Gene3D" id="1.10.1220.70">
    <property type="match status" value="1"/>
</dbReference>
<accession>A0ABN8SFA1</accession>
<feature type="transmembrane region" description="Helical" evidence="11">
    <location>
        <begin position="1172"/>
        <end position="1192"/>
    </location>
</feature>
<feature type="transmembrane region" description="Helical" evidence="11">
    <location>
        <begin position="1083"/>
        <end position="1103"/>
    </location>
</feature>
<feature type="domain" description="G-protein coupled receptors family 1 profile" evidence="12">
    <location>
        <begin position="77"/>
        <end position="322"/>
    </location>
</feature>
<dbReference type="PANTHER" id="PTHR24246:SF27">
    <property type="entry name" value="ADENOSINE RECEPTOR, ISOFORM A"/>
    <property type="match status" value="1"/>
</dbReference>
<feature type="domain" description="G-protein coupled receptors family 1 profile" evidence="12">
    <location>
        <begin position="678"/>
        <end position="919"/>
    </location>
</feature>
<feature type="transmembrane region" description="Helical" evidence="11">
    <location>
        <begin position="997"/>
        <end position="1021"/>
    </location>
</feature>
<keyword evidence="3 10" id="KW-0812">Transmembrane</keyword>
<dbReference type="PROSITE" id="PS50262">
    <property type="entry name" value="G_PROTEIN_RECEP_F1_2"/>
    <property type="match status" value="4"/>
</dbReference>
<evidence type="ECO:0000259" key="12">
    <source>
        <dbReference type="PROSITE" id="PS50262"/>
    </source>
</evidence>
<feature type="domain" description="G-protein coupled receptors family 1 profile" evidence="12">
    <location>
        <begin position="370"/>
        <end position="616"/>
    </location>
</feature>
<protein>
    <recommendedName>
        <fullName evidence="12">G-protein coupled receptors family 1 profile domain-containing protein</fullName>
    </recommendedName>
</protein>
<feature type="transmembrane region" description="Helical" evidence="11">
    <location>
        <begin position="502"/>
        <end position="523"/>
    </location>
</feature>
<feature type="transmembrane region" description="Helical" evidence="11">
    <location>
        <begin position="869"/>
        <end position="888"/>
    </location>
</feature>
<feature type="transmembrane region" description="Helical" evidence="11">
    <location>
        <begin position="1204"/>
        <end position="1225"/>
    </location>
</feature>
<dbReference type="InterPro" id="IPR017452">
    <property type="entry name" value="GPCR_Rhodpsn_7TM"/>
</dbReference>
<evidence type="ECO:0000256" key="5">
    <source>
        <dbReference type="ARBA" id="ARBA00023040"/>
    </source>
</evidence>
<feature type="transmembrane region" description="Helical" evidence="11">
    <location>
        <begin position="303"/>
        <end position="324"/>
    </location>
</feature>
<keyword evidence="9 10" id="KW-0807">Transducer</keyword>
<feature type="transmembrane region" description="Helical" evidence="11">
    <location>
        <begin position="597"/>
        <end position="618"/>
    </location>
</feature>
<feature type="transmembrane region" description="Helical" evidence="11">
    <location>
        <begin position="1109"/>
        <end position="1130"/>
    </location>
</feature>
<feature type="transmembrane region" description="Helical" evidence="11">
    <location>
        <begin position="184"/>
        <end position="204"/>
    </location>
</feature>
<evidence type="ECO:0000313" key="13">
    <source>
        <dbReference type="EMBL" id="CAH3188418.1"/>
    </source>
</evidence>
<feature type="transmembrane region" description="Helical" evidence="11">
    <location>
        <begin position="1041"/>
        <end position="1062"/>
    </location>
</feature>
<keyword evidence="5 10" id="KW-0297">G-protein coupled receptor</keyword>
<evidence type="ECO:0000256" key="8">
    <source>
        <dbReference type="ARBA" id="ARBA00023180"/>
    </source>
</evidence>
<evidence type="ECO:0000256" key="11">
    <source>
        <dbReference type="SAM" id="Phobius"/>
    </source>
</evidence>
<feature type="transmembrane region" description="Helical" evidence="11">
    <location>
        <begin position="210"/>
        <end position="229"/>
    </location>
</feature>
<dbReference type="PANTHER" id="PTHR24246">
    <property type="entry name" value="OLFACTORY RECEPTOR AND ADENOSINE RECEPTOR"/>
    <property type="match status" value="1"/>
</dbReference>
<feature type="transmembrane region" description="Helical" evidence="11">
    <location>
        <begin position="701"/>
        <end position="725"/>
    </location>
</feature>
<dbReference type="Proteomes" id="UP001159427">
    <property type="component" value="Unassembled WGS sequence"/>
</dbReference>
<feature type="transmembrane region" description="Helical" evidence="11">
    <location>
        <begin position="142"/>
        <end position="163"/>
    </location>
</feature>
<gene>
    <name evidence="13" type="ORF">PEVE_00018513</name>
</gene>
<evidence type="ECO:0000256" key="9">
    <source>
        <dbReference type="ARBA" id="ARBA00023224"/>
    </source>
</evidence>
<feature type="transmembrane region" description="Helical" evidence="11">
    <location>
        <begin position="810"/>
        <end position="830"/>
    </location>
</feature>
<dbReference type="SUPFAM" id="SSF81321">
    <property type="entry name" value="Family A G protein-coupled receptor-like"/>
    <property type="match status" value="4"/>
</dbReference>
<feature type="transmembrane region" description="Helical" evidence="11">
    <location>
        <begin position="476"/>
        <end position="496"/>
    </location>
</feature>
<feature type="domain" description="G-protein coupled receptors family 1 profile" evidence="12">
    <location>
        <begin position="977"/>
        <end position="1223"/>
    </location>
</feature>
<evidence type="ECO:0000256" key="4">
    <source>
        <dbReference type="ARBA" id="ARBA00022989"/>
    </source>
</evidence>
<evidence type="ECO:0000256" key="2">
    <source>
        <dbReference type="ARBA" id="ARBA00022475"/>
    </source>
</evidence>
<dbReference type="PRINTS" id="PR00237">
    <property type="entry name" value="GPCRRHODOPSN"/>
</dbReference>
<comment type="subcellular location">
    <subcellularLocation>
        <location evidence="1">Cell membrane</location>
        <topology evidence="1">Multi-pass membrane protein</topology>
    </subcellularLocation>
</comment>
<evidence type="ECO:0000256" key="6">
    <source>
        <dbReference type="ARBA" id="ARBA00023136"/>
    </source>
</evidence>
<reference evidence="13 14" key="1">
    <citation type="submission" date="2022-05" db="EMBL/GenBank/DDBJ databases">
        <authorList>
            <consortium name="Genoscope - CEA"/>
            <person name="William W."/>
        </authorList>
    </citation>
    <scope>NUCLEOTIDE SEQUENCE [LARGE SCALE GENOMIC DNA]</scope>
</reference>
<feature type="transmembrane region" description="Helical" evidence="11">
    <location>
        <begin position="390"/>
        <end position="411"/>
    </location>
</feature>
<dbReference type="PROSITE" id="PS00237">
    <property type="entry name" value="G_PROTEIN_RECEP_F1_1"/>
    <property type="match status" value="3"/>
</dbReference>
<evidence type="ECO:0000313" key="14">
    <source>
        <dbReference type="Proteomes" id="UP001159427"/>
    </source>
</evidence>
<feature type="transmembrane region" description="Helical" evidence="11">
    <location>
        <begin position="565"/>
        <end position="585"/>
    </location>
</feature>
<dbReference type="EMBL" id="CALNXI010002509">
    <property type="protein sequence ID" value="CAH3188418.1"/>
    <property type="molecule type" value="Genomic_DNA"/>
</dbReference>
<proteinExistence type="inferred from homology"/>
<sequence length="1245" mass="140276">MYLNSSLNPLVYCWKMRNIRQAVMSLLRNVFQSQISLVRARKKQVPCKKMAITKDLHSTLVVNFVFNAFLSSTTIMLNIITIQGLSKASSFPRTLKILLLRDRLTISDLGVGLLVQPLYVAHLVTIIEQRNNSSVYDTMSKAYFILSNLFALKSFLGVVTLTVDRFLVIHLHLRYQELVTTKRGVAVEISAWVLSASISFISLYSFEISSIISAIIVAVCIIITGLLYCEIYAAARHHTIQIHALQVQQVAQYQNGETANAARLRETALATFYVYLLFLVCYLPVTCVLLAEKNGKTTLLSHLRYFTFTLAFVNSSLNPLIYCWKMRHIRQAVLSMLRNIFPSGFLDGLHQTLVANCAINAFLSSTTIALNVITIQALRKTRSLSKTLKTLLLSLAVSDLGVGLLVQPLYIATFVMRIDQSTLFGWSVQCISYIFGLLGYVFSSASFFGIFALTVDRFLAIHLHLRYQEVVTYKRIVALVISIWVLSSALSVLALKVNLEKVLSSVNGIIGSVCLIIAGTLCCKMHAVVRRHRNEINLALQVQKVAQNGKLVNDARLKKTTLATFYVYIVFLGCYVPFFCVRAASIISGESVVRQHLFYYFLTLMYLNSSLNPLIYCWKMRNIRQAVMSVLRTIFQKPLTLYSTTETKSSLLALYTMTEAKGWHSTLVVNCVLNSFLSSTAILLNIMMIQALRKTKPLKTLLLSLAVSDLCVGFLVQPTYVAVLVMKIKQNADNSTYYTIFDTFYIQNFLFVFASFFGVFALTVDRFLAIHLHLRYQELVTHKRVVAVVSSVWVLSALIALLALKWIQVLAFILATIHIVCYIATGLFYCKIYAVIRHHANQINAVQQSAQNEDMANAARLRKSAVATFYVYLVFLACYLPVFCTGVAKVHGETPLLSLLREVSRTFMYLNSSLNPLIYCWKMRTIRQTVKNTLQSIFASKEECRMTEAKGFPEGLHPTLVANCAVNGFLSFTAIVLNVITIQALRKTASLSKTLKTLLLSLAVSDLGFGLLAQPLYITTLVIEIDPSMLFGCSVQCTSRIFRLLGYVFFPASFFGIFALSVDRFLAIHLHLRYQEVVTYKRIVALVISVWVLSSALSILALNKNLEKVLSFGIGIIGSVCLIIAGALCCKMHAVFRRHRNEIKSALQVQQVAWNEKLASDARLKKTALATFYVYIVFLGCYVPYFCVRAAFRISGESVLRWHLLYYFLTLMYLNSSLNPLIYCWKMRNIRQAVISVLRNIFQSN</sequence>
<evidence type="ECO:0000256" key="7">
    <source>
        <dbReference type="ARBA" id="ARBA00023170"/>
    </source>
</evidence>
<comment type="caution">
    <text evidence="13">The sequence shown here is derived from an EMBL/GenBank/DDBJ whole genome shotgun (WGS) entry which is preliminary data.</text>
</comment>
<keyword evidence="2" id="KW-1003">Cell membrane</keyword>